<sequence length="127" mass="14726">MPMFISREISSKESNVLSDGDFKCGKEFGDTNKADNFYDKAVKLGFEHKLSHTCVISGDLLRIPIKKLNNSILYLERLQKGQNDRDMTELEERAKKEAGERDKNYKGKQKREMNDKDTNIKTKNKCF</sequence>
<gene>
    <name evidence="2" type="ORF">RF11_07761</name>
</gene>
<protein>
    <submittedName>
        <fullName evidence="2">Uncharacterized protein</fullName>
    </submittedName>
</protein>
<keyword evidence="3" id="KW-1185">Reference proteome</keyword>
<evidence type="ECO:0000313" key="3">
    <source>
        <dbReference type="Proteomes" id="UP000031668"/>
    </source>
</evidence>
<comment type="caution">
    <text evidence="2">The sequence shown here is derived from an EMBL/GenBank/DDBJ whole genome shotgun (WGS) entry which is preliminary data.</text>
</comment>
<accession>A0A0C2JSU1</accession>
<dbReference type="AlphaFoldDB" id="A0A0C2JSU1"/>
<dbReference type="EMBL" id="JWZT01001198">
    <property type="protein sequence ID" value="KII72493.1"/>
    <property type="molecule type" value="Genomic_DNA"/>
</dbReference>
<feature type="compositionally biased region" description="Basic and acidic residues" evidence="1">
    <location>
        <begin position="82"/>
        <end position="120"/>
    </location>
</feature>
<evidence type="ECO:0000256" key="1">
    <source>
        <dbReference type="SAM" id="MobiDB-lite"/>
    </source>
</evidence>
<name>A0A0C2JSU1_THEKT</name>
<evidence type="ECO:0000313" key="2">
    <source>
        <dbReference type="EMBL" id="KII72493.1"/>
    </source>
</evidence>
<reference evidence="2 3" key="1">
    <citation type="journal article" date="2014" name="Genome Biol. Evol.">
        <title>The genome of the myxosporean Thelohanellus kitauei shows adaptations to nutrient acquisition within its fish host.</title>
        <authorList>
            <person name="Yang Y."/>
            <person name="Xiong J."/>
            <person name="Zhou Z."/>
            <person name="Huo F."/>
            <person name="Miao W."/>
            <person name="Ran C."/>
            <person name="Liu Y."/>
            <person name="Zhang J."/>
            <person name="Feng J."/>
            <person name="Wang M."/>
            <person name="Wang M."/>
            <person name="Wang L."/>
            <person name="Yao B."/>
        </authorList>
    </citation>
    <scope>NUCLEOTIDE SEQUENCE [LARGE SCALE GENOMIC DNA]</scope>
    <source>
        <strain evidence="2">Wuqing</strain>
    </source>
</reference>
<feature type="region of interest" description="Disordered" evidence="1">
    <location>
        <begin position="82"/>
        <end position="127"/>
    </location>
</feature>
<organism evidence="2 3">
    <name type="scientific">Thelohanellus kitauei</name>
    <name type="common">Myxosporean</name>
    <dbReference type="NCBI Taxonomy" id="669202"/>
    <lineage>
        <taxon>Eukaryota</taxon>
        <taxon>Metazoa</taxon>
        <taxon>Cnidaria</taxon>
        <taxon>Myxozoa</taxon>
        <taxon>Myxosporea</taxon>
        <taxon>Bivalvulida</taxon>
        <taxon>Platysporina</taxon>
        <taxon>Myxobolidae</taxon>
        <taxon>Thelohanellus</taxon>
    </lineage>
</organism>
<dbReference type="Proteomes" id="UP000031668">
    <property type="component" value="Unassembled WGS sequence"/>
</dbReference>
<proteinExistence type="predicted"/>